<dbReference type="Pfam" id="PF25541">
    <property type="entry name" value="TBCA_PH"/>
    <property type="match status" value="1"/>
</dbReference>
<dbReference type="PANTHER" id="PTHR12752:SF9">
    <property type="entry name" value="KRAMER, ISOFORM I"/>
    <property type="match status" value="1"/>
</dbReference>
<dbReference type="KEGG" id="foc:113211995"/>
<feature type="region of interest" description="Disordered" evidence="2">
    <location>
        <begin position="800"/>
        <end position="842"/>
    </location>
</feature>
<protein>
    <submittedName>
        <fullName evidence="5">Uncharacterized protein LOC113211995</fullName>
    </submittedName>
</protein>
<feature type="compositionally biased region" description="Polar residues" evidence="2">
    <location>
        <begin position="684"/>
        <end position="707"/>
    </location>
</feature>
<accession>A0A9C6X8X6</accession>
<feature type="region of interest" description="Disordered" evidence="2">
    <location>
        <begin position="921"/>
        <end position="947"/>
    </location>
</feature>
<dbReference type="GeneID" id="113211995"/>
<reference evidence="5" key="1">
    <citation type="submission" date="2025-08" db="UniProtKB">
        <authorList>
            <consortium name="RefSeq"/>
        </authorList>
    </citation>
    <scope>IDENTIFICATION</scope>
</reference>
<gene>
    <name evidence="5" type="primary">LOC113211995</name>
</gene>
<feature type="compositionally biased region" description="Polar residues" evidence="2">
    <location>
        <begin position="926"/>
        <end position="939"/>
    </location>
</feature>
<feature type="region of interest" description="Disordered" evidence="2">
    <location>
        <begin position="362"/>
        <end position="437"/>
    </location>
</feature>
<feature type="coiled-coil region" evidence="1">
    <location>
        <begin position="274"/>
        <end position="308"/>
    </location>
</feature>
<evidence type="ECO:0000259" key="3">
    <source>
        <dbReference type="Pfam" id="PF25541"/>
    </source>
</evidence>
<feature type="domain" description="Pleckstrin homology" evidence="3">
    <location>
        <begin position="199"/>
        <end position="350"/>
    </location>
</feature>
<feature type="compositionally biased region" description="Low complexity" evidence="2">
    <location>
        <begin position="827"/>
        <end position="839"/>
    </location>
</feature>
<feature type="region of interest" description="Disordered" evidence="2">
    <location>
        <begin position="684"/>
        <end position="725"/>
    </location>
</feature>
<dbReference type="OrthoDB" id="43122at2759"/>
<organism evidence="4 5">
    <name type="scientific">Frankliniella occidentalis</name>
    <name type="common">Western flower thrips</name>
    <name type="synonym">Euthrips occidentalis</name>
    <dbReference type="NCBI Taxonomy" id="133901"/>
    <lineage>
        <taxon>Eukaryota</taxon>
        <taxon>Metazoa</taxon>
        <taxon>Ecdysozoa</taxon>
        <taxon>Arthropoda</taxon>
        <taxon>Hexapoda</taxon>
        <taxon>Insecta</taxon>
        <taxon>Pterygota</taxon>
        <taxon>Neoptera</taxon>
        <taxon>Paraneoptera</taxon>
        <taxon>Thysanoptera</taxon>
        <taxon>Terebrantia</taxon>
        <taxon>Thripoidea</taxon>
        <taxon>Thripidae</taxon>
        <taxon>Frankliniella</taxon>
    </lineage>
</organism>
<evidence type="ECO:0000313" key="4">
    <source>
        <dbReference type="Proteomes" id="UP000504606"/>
    </source>
</evidence>
<feature type="compositionally biased region" description="Low complexity" evidence="2">
    <location>
        <begin position="708"/>
        <end position="722"/>
    </location>
</feature>
<dbReference type="AlphaFoldDB" id="A0A9C6X8X6"/>
<dbReference type="RefSeq" id="XP_052131327.1">
    <property type="nucleotide sequence ID" value="XM_052275367.1"/>
</dbReference>
<sequence length="947" mass="105176">MCLFLEFCLASPPSPGDFLELIRPRTWESLEVQEARAKEALEFREAYQAHKVSAGELLGRTHEELVLLLIQLRRASAAVCKAMESCHMEIETQARLSELDTPKQAEHLQRLEDLKKQLIELEKQHEKGKPLVNLVDNMVKLGSLYRNGTPKSGLMGSSSTQTLSGVPVRERLEFNYKVQEQRLLAEERRDWDRFSPDYGQLQAKVQQLYRLDQEMQEESHTLQNLQIDKELVERALAGIRLKLATSQIPPSLRDTHRKQQRLLERELSRVRLLLAHNSKKLEETVAENARLEQELVILRQKLQTSRQESFSSPPLGMVDADYPLTPEDPQNPTAQLEAELKRVQLIMGDLHRQRQEISVAVKQLTEKSDPVRPGPTGVAGHNIDNVGAGPIPGKKRQQSSWLETDLDSLVSKETGNGSQPTSPVSTTGRTPSTTSTIPLYVNTGLEKGQAEASGIGEEALSLLTPNEARATSLSQIELSEADDRMKRFYGIIPKEKQQEFKTVRIVKRESERRQRDRDRSGNIGIPLFAPNGKRVTLFEDQNENSVTIMERSQQANLGQLLETEERSSTLTPISNHIETLGITATSSTSSSLGSSELASSNVSSSMTSSITNTTTAMASSSNFMSNSWAQETSSSQALDEAMAQLDDELEINGGSVFQRSLSLPRGFGKTNSQGIEVEAVSSVGPFSTSSKKSNGCISSRNLQFDTHSGSGSESNTSSPSGSRPLSAREQLFGSLADEHLSTGYTMLGLTSRETSPQMSPVFAHHAAYQSEAARQIVMEMNACSPSVLPPQKVAQQKQLKQAQQQQHAQRRLVPREKRRHHTVSGRPLSQVSSSPLPVLGTTRSRDDLDMERALRTRHNAAPDVVRSTLSRRAPKYDADTIDSILGTPGKIHIPESYVPENEPALSQEERMQRLRKADAIRKMLSETHSSTTLPSTSGHQGRRNHQR</sequence>
<feature type="compositionally biased region" description="Low complexity" evidence="2">
    <location>
        <begin position="420"/>
        <end position="437"/>
    </location>
</feature>
<feature type="compositionally biased region" description="Basic residues" evidence="2">
    <location>
        <begin position="808"/>
        <end position="823"/>
    </location>
</feature>
<dbReference type="Proteomes" id="UP000504606">
    <property type="component" value="Unplaced"/>
</dbReference>
<dbReference type="PANTHER" id="PTHR12752">
    <property type="entry name" value="PHOSPHOINOSITOL 3-PHOSPHATE-BINDING PROTEIN"/>
    <property type="match status" value="1"/>
</dbReference>
<dbReference type="InterPro" id="IPR057971">
    <property type="entry name" value="PKHA4-7_TBCA"/>
</dbReference>
<evidence type="ECO:0000256" key="1">
    <source>
        <dbReference type="SAM" id="Coils"/>
    </source>
</evidence>
<keyword evidence="1" id="KW-0175">Coiled coil</keyword>
<proteinExistence type="predicted"/>
<feature type="coiled-coil region" evidence="1">
    <location>
        <begin position="169"/>
        <end position="242"/>
    </location>
</feature>
<evidence type="ECO:0000256" key="2">
    <source>
        <dbReference type="SAM" id="MobiDB-lite"/>
    </source>
</evidence>
<name>A0A9C6X8X6_FRAOC</name>
<keyword evidence="4" id="KW-1185">Reference proteome</keyword>
<evidence type="ECO:0000313" key="5">
    <source>
        <dbReference type="RefSeq" id="XP_052131327.1"/>
    </source>
</evidence>